<dbReference type="GO" id="GO:0046872">
    <property type="term" value="F:metal ion binding"/>
    <property type="evidence" value="ECO:0007669"/>
    <property type="project" value="UniProtKB-KW"/>
</dbReference>
<evidence type="ECO:0000313" key="4">
    <source>
        <dbReference type="Proteomes" id="UP001445076"/>
    </source>
</evidence>
<dbReference type="Pfam" id="PF03171">
    <property type="entry name" value="2OG-FeII_Oxy"/>
    <property type="match status" value="1"/>
</dbReference>
<dbReference type="InterPro" id="IPR050231">
    <property type="entry name" value="Iron_ascorbate_oxido_reductase"/>
</dbReference>
<dbReference type="AlphaFoldDB" id="A0AAW0YC87"/>
<accession>A0AAW0YC87</accession>
<name>A0AAW0YC87_CHEQU</name>
<evidence type="ECO:0000259" key="2">
    <source>
        <dbReference type="PROSITE" id="PS51471"/>
    </source>
</evidence>
<dbReference type="EMBL" id="JARKIK010000002">
    <property type="protein sequence ID" value="KAK8753577.1"/>
    <property type="molecule type" value="Genomic_DNA"/>
</dbReference>
<dbReference type="PANTHER" id="PTHR47990">
    <property type="entry name" value="2-OXOGLUTARATE (2OG) AND FE(II)-DEPENDENT OXYGENASE SUPERFAMILY PROTEIN-RELATED"/>
    <property type="match status" value="1"/>
</dbReference>
<dbReference type="SUPFAM" id="SSF51197">
    <property type="entry name" value="Clavaminate synthase-like"/>
    <property type="match status" value="1"/>
</dbReference>
<gene>
    <name evidence="3" type="ORF">OTU49_000400</name>
</gene>
<dbReference type="Pfam" id="PF14226">
    <property type="entry name" value="DIOX_N"/>
    <property type="match status" value="1"/>
</dbReference>
<dbReference type="InterPro" id="IPR044861">
    <property type="entry name" value="IPNS-like_FE2OG_OXY"/>
</dbReference>
<evidence type="ECO:0000313" key="3">
    <source>
        <dbReference type="EMBL" id="KAK8753577.1"/>
    </source>
</evidence>
<dbReference type="Proteomes" id="UP001445076">
    <property type="component" value="Unassembled WGS sequence"/>
</dbReference>
<evidence type="ECO:0000256" key="1">
    <source>
        <dbReference type="RuleBase" id="RU003682"/>
    </source>
</evidence>
<dbReference type="InterPro" id="IPR026992">
    <property type="entry name" value="DIOX_N"/>
</dbReference>
<feature type="domain" description="Fe2OG dioxygenase" evidence="2">
    <location>
        <begin position="176"/>
        <end position="284"/>
    </location>
</feature>
<dbReference type="FunFam" id="2.60.120.330:FF:000038">
    <property type="entry name" value="Si:dkey-10o6.2"/>
    <property type="match status" value="1"/>
</dbReference>
<organism evidence="3 4">
    <name type="scientific">Cherax quadricarinatus</name>
    <name type="common">Australian red claw crayfish</name>
    <dbReference type="NCBI Taxonomy" id="27406"/>
    <lineage>
        <taxon>Eukaryota</taxon>
        <taxon>Metazoa</taxon>
        <taxon>Ecdysozoa</taxon>
        <taxon>Arthropoda</taxon>
        <taxon>Crustacea</taxon>
        <taxon>Multicrustacea</taxon>
        <taxon>Malacostraca</taxon>
        <taxon>Eumalacostraca</taxon>
        <taxon>Eucarida</taxon>
        <taxon>Decapoda</taxon>
        <taxon>Pleocyemata</taxon>
        <taxon>Astacidea</taxon>
        <taxon>Parastacoidea</taxon>
        <taxon>Parastacidae</taxon>
        <taxon>Cherax</taxon>
    </lineage>
</organism>
<comment type="similarity">
    <text evidence="1">Belongs to the iron/ascorbate-dependent oxidoreductase family.</text>
</comment>
<dbReference type="InterPro" id="IPR005123">
    <property type="entry name" value="Oxoglu/Fe-dep_dioxygenase_dom"/>
</dbReference>
<dbReference type="Gene3D" id="2.60.120.330">
    <property type="entry name" value="B-lactam Antibiotic, Isopenicillin N Synthase, Chain"/>
    <property type="match status" value="1"/>
</dbReference>
<sequence length="318" mass="35830">MMKELQQGAETNIPVVDLGEIGVGGPEDPSEEDWRSVGEKLVKAFSEIGFVYLSNHGVPSNMVDEVNTQSGKFFELDETTKLRYKRGKTEVQGYTTPGQERLITEGDVRELRESYDVQHMDGMFPDEEVSGLRPSVKVLIEACKKLASRLLTAIAIGLDLDRSFFVSTHNQMCSDNNSSCLRLLYYPSVPTNVCEGATRCGAHTDYGTITLLFQDNLGGLEVRDREGTWMNANPILDTVLVNVGDLLQYWTADKLRATEHRVLIPKEEMLKKIPRRSVVFFVHPDNPVLVKPIDGSTSYDPVTVKMHIDKRFEDTYQY</sequence>
<keyword evidence="1" id="KW-0408">Iron</keyword>
<dbReference type="GO" id="GO:0016491">
    <property type="term" value="F:oxidoreductase activity"/>
    <property type="evidence" value="ECO:0007669"/>
    <property type="project" value="UniProtKB-KW"/>
</dbReference>
<protein>
    <recommendedName>
        <fullName evidence="2">Fe2OG dioxygenase domain-containing protein</fullName>
    </recommendedName>
</protein>
<keyword evidence="1" id="KW-0479">Metal-binding</keyword>
<keyword evidence="1" id="KW-0560">Oxidoreductase</keyword>
<proteinExistence type="inferred from homology"/>
<reference evidence="3 4" key="1">
    <citation type="journal article" date="2024" name="BMC Genomics">
        <title>Genome assembly of redclaw crayfish (Cherax quadricarinatus) provides insights into its immune adaptation and hypoxia tolerance.</title>
        <authorList>
            <person name="Liu Z."/>
            <person name="Zheng J."/>
            <person name="Li H."/>
            <person name="Fang K."/>
            <person name="Wang S."/>
            <person name="He J."/>
            <person name="Zhou D."/>
            <person name="Weng S."/>
            <person name="Chi M."/>
            <person name="Gu Z."/>
            <person name="He J."/>
            <person name="Li F."/>
            <person name="Wang M."/>
        </authorList>
    </citation>
    <scope>NUCLEOTIDE SEQUENCE [LARGE SCALE GENOMIC DNA]</scope>
    <source>
        <strain evidence="3">ZL_2023a</strain>
    </source>
</reference>
<dbReference type="PROSITE" id="PS51471">
    <property type="entry name" value="FE2OG_OXY"/>
    <property type="match status" value="1"/>
</dbReference>
<keyword evidence="4" id="KW-1185">Reference proteome</keyword>
<comment type="caution">
    <text evidence="3">The sequence shown here is derived from an EMBL/GenBank/DDBJ whole genome shotgun (WGS) entry which is preliminary data.</text>
</comment>
<dbReference type="InterPro" id="IPR027443">
    <property type="entry name" value="IPNS-like_sf"/>
</dbReference>